<feature type="domain" description="S1 motif" evidence="2">
    <location>
        <begin position="3"/>
        <end position="65"/>
    </location>
</feature>
<dbReference type="InterPro" id="IPR012340">
    <property type="entry name" value="NA-bd_OB-fold"/>
</dbReference>
<dbReference type="AlphaFoldDB" id="A0A1V1VC18"/>
<evidence type="ECO:0000256" key="1">
    <source>
        <dbReference type="PIRNR" id="PIRNR012524"/>
    </source>
</evidence>
<protein>
    <submittedName>
        <fullName evidence="4">GntR family transcriptional regulator</fullName>
    </submittedName>
</protein>
<evidence type="ECO:0000313" key="5">
    <source>
        <dbReference type="Proteomes" id="UP000218676"/>
    </source>
</evidence>
<dbReference type="InterPro" id="IPR036388">
    <property type="entry name" value="WH-like_DNA-bd_sf"/>
</dbReference>
<dbReference type="InterPro" id="IPR040764">
    <property type="entry name" value="CvfB_WH"/>
</dbReference>
<dbReference type="InterPro" id="IPR039566">
    <property type="entry name" value="CvfB_S1_st"/>
</dbReference>
<reference evidence="3" key="1">
    <citation type="journal article" date="2017" name="Genome Announc.">
        <title>Whole-Genome Sequence of Photobacterium damselae subsp. piscicida Strain 91-197, Isolated from Hybrid Striped Bass (Morone sp.) in the United States.</title>
        <authorList>
            <person name="Teru Y."/>
            <person name="Hikima J."/>
            <person name="Kono T."/>
            <person name="Sakai M."/>
            <person name="Takano T."/>
            <person name="Hawke J.P."/>
            <person name="Takeyama H."/>
            <person name="Aoki T."/>
        </authorList>
    </citation>
    <scope>NUCLEOTIDE SEQUENCE</scope>
    <source>
        <strain evidence="3">91-197</strain>
    </source>
</reference>
<feature type="domain" description="S1 motif" evidence="2">
    <location>
        <begin position="145"/>
        <end position="207"/>
    </location>
</feature>
<dbReference type="EMBL" id="CP061854">
    <property type="protein sequence ID" value="QOD57586.1"/>
    <property type="molecule type" value="Genomic_DNA"/>
</dbReference>
<dbReference type="InterPro" id="IPR003029">
    <property type="entry name" value="S1_domain"/>
</dbReference>
<organism evidence="4 6">
    <name type="scientific">Photobacterium damsela subsp. piscicida</name>
    <name type="common">Pasteurella piscicida</name>
    <dbReference type="NCBI Taxonomy" id="38294"/>
    <lineage>
        <taxon>Bacteria</taxon>
        <taxon>Pseudomonadati</taxon>
        <taxon>Pseudomonadota</taxon>
        <taxon>Gammaproteobacteria</taxon>
        <taxon>Vibrionales</taxon>
        <taxon>Vibrionaceae</taxon>
        <taxon>Photobacterium</taxon>
    </lineage>
</organism>
<dbReference type="GO" id="GO:0003676">
    <property type="term" value="F:nucleic acid binding"/>
    <property type="evidence" value="ECO:0007669"/>
    <property type="project" value="InterPro"/>
</dbReference>
<feature type="domain" description="S1 motif" evidence="2">
    <location>
        <begin position="70"/>
        <end position="132"/>
    </location>
</feature>
<comment type="similarity">
    <text evidence="1">Belongs to the CvfB family.</text>
</comment>
<sequence length="280" mass="31154">MIKIGQYNTLEVVNLVDFGVFLDGGEDFGNILLPSQSVPAGTNVGDKIKVFLYNDSHDEVVATTDEPIAQVGEFAKMRVEGITTVGAFLDWGLCKNLLLPYSEQRRKLQEGEEILVRVYTDRATGRIVASTKFNRFLDKTPATYKVGDEVPVLIAEITDLGYKAIINGQHWSLLFKTECFGKLFIGKTLKAYVKEIREDGKINLSLQKMGKARMDDLSDKILTSLEKKGGFIPLSDKSTPEEIFNVFRTSKGTFKKTIGGLYKQGLIVIGKDGIRLNDND</sequence>
<dbReference type="Proteomes" id="UP000218676">
    <property type="component" value="Chromosome 1"/>
</dbReference>
<proteinExistence type="inferred from homology"/>
<dbReference type="PANTHER" id="PTHR37296">
    <property type="entry name" value="CONSERVED VIRULENCE FACTOR B"/>
    <property type="match status" value="1"/>
</dbReference>
<dbReference type="Gene3D" id="2.40.50.140">
    <property type="entry name" value="Nucleic acid-binding proteins"/>
    <property type="match status" value="1"/>
</dbReference>
<dbReference type="Pfam" id="PF17783">
    <property type="entry name" value="WHD_CvfB"/>
    <property type="match status" value="1"/>
</dbReference>
<dbReference type="EMBL" id="AP018045">
    <property type="protein sequence ID" value="BAX53220.1"/>
    <property type="molecule type" value="Genomic_DNA"/>
</dbReference>
<dbReference type="Pfam" id="PF13509">
    <property type="entry name" value="S1_2"/>
    <property type="match status" value="2"/>
</dbReference>
<evidence type="ECO:0000313" key="3">
    <source>
        <dbReference type="EMBL" id="BAX53220.1"/>
    </source>
</evidence>
<evidence type="ECO:0000313" key="4">
    <source>
        <dbReference type="EMBL" id="QOD57586.1"/>
    </source>
</evidence>
<gene>
    <name evidence="4" type="ORF">IC627_06830</name>
    <name evidence="3" type="ORF">PDPUS_1_01846</name>
</gene>
<dbReference type="Gene3D" id="1.10.10.10">
    <property type="entry name" value="Winged helix-like DNA-binding domain superfamily/Winged helix DNA-binding domain"/>
    <property type="match status" value="1"/>
</dbReference>
<dbReference type="PANTHER" id="PTHR37296:SF1">
    <property type="entry name" value="CONSERVED VIRULENCE FACTOR B"/>
    <property type="match status" value="1"/>
</dbReference>
<reference evidence="5" key="2">
    <citation type="submission" date="2017-05" db="EMBL/GenBank/DDBJ databases">
        <title>Whole genome sequence of fish pathogenic bacteria, Photobacterium damselae subsp. piscicida, strain 91-197, isolated from hybrid striped bass (Morone sp.) in USA.</title>
        <authorList>
            <person name="Teru Y."/>
            <person name="Hikima J."/>
            <person name="Kono T."/>
            <person name="Sakai M."/>
            <person name="Takano T."/>
            <person name="Hawke J.P."/>
            <person name="Takeyama H."/>
            <person name="Aoki T."/>
        </authorList>
    </citation>
    <scope>NUCLEOTIDE SEQUENCE [LARGE SCALE GENOMIC DNA]</scope>
    <source>
        <strain evidence="5">91-197</strain>
    </source>
</reference>
<evidence type="ECO:0000259" key="2">
    <source>
        <dbReference type="SMART" id="SM00316"/>
    </source>
</evidence>
<accession>A0A1V1VC18</accession>
<dbReference type="InterPro" id="IPR014464">
    <property type="entry name" value="CvfB_fam"/>
</dbReference>
<dbReference type="SUPFAM" id="SSF50249">
    <property type="entry name" value="Nucleic acid-binding proteins"/>
    <property type="match status" value="1"/>
</dbReference>
<evidence type="ECO:0000313" key="6">
    <source>
        <dbReference type="Proteomes" id="UP000516656"/>
    </source>
</evidence>
<dbReference type="PIRSF" id="PIRSF012524">
    <property type="entry name" value="YitL_S1"/>
    <property type="match status" value="1"/>
</dbReference>
<name>A0A1V1VC18_PHODP</name>
<dbReference type="SMART" id="SM00316">
    <property type="entry name" value="S1"/>
    <property type="match status" value="3"/>
</dbReference>
<dbReference type="RefSeq" id="WP_086958305.1">
    <property type="nucleotide sequence ID" value="NZ_AP018045.1"/>
</dbReference>
<reference evidence="4 6" key="3">
    <citation type="submission" date="2020-09" db="EMBL/GenBank/DDBJ databases">
        <title>Complete, closed and curated genome sequences of Photobacterium damselae subsp. piscicida isolates from Australia indicate localised evolution and additional plasmid-borne pathogenicity mechanisms.</title>
        <authorList>
            <person name="Baseggio L."/>
            <person name="Silayeva O."/>
            <person name="Buller N."/>
            <person name="Landos M."/>
            <person name="Engelstaedter J."/>
            <person name="Barnes A.C."/>
        </authorList>
    </citation>
    <scope>NUCLEOTIDE SEQUENCE [LARGE SCALE GENOMIC DNA]</scope>
    <source>
        <strain evidence="4 6">AS-16-0540-1</strain>
    </source>
</reference>
<dbReference type="Proteomes" id="UP000516656">
    <property type="component" value="Chromosome 1"/>
</dbReference>